<dbReference type="InterPro" id="IPR050487">
    <property type="entry name" value="FtsQ_DivIB"/>
</dbReference>
<dbReference type="EMBL" id="CAVN010000091">
    <property type="protein sequence ID" value="CDF57831.1"/>
    <property type="molecule type" value="Genomic_DNA"/>
</dbReference>
<keyword evidence="5" id="KW-1133">Transmembrane helix</keyword>
<keyword evidence="6" id="KW-0472">Membrane</keyword>
<dbReference type="AlphaFoldDB" id="R7RR47"/>
<dbReference type="GO" id="GO:0051301">
    <property type="term" value="P:cell division"/>
    <property type="evidence" value="ECO:0007669"/>
    <property type="project" value="UniProtKB-KW"/>
</dbReference>
<comment type="caution">
    <text evidence="9">The sequence shown here is derived from an EMBL/GenBank/DDBJ whole genome shotgun (WGS) entry which is preliminary data.</text>
</comment>
<keyword evidence="3 9" id="KW-0132">Cell division</keyword>
<dbReference type="Proteomes" id="UP000014923">
    <property type="component" value="Unassembled WGS sequence"/>
</dbReference>
<keyword evidence="7" id="KW-0131">Cell cycle</keyword>
<dbReference type="HOGENOM" id="CLU_047677_4_2_9"/>
<proteinExistence type="predicted"/>
<dbReference type="Gene3D" id="3.10.20.310">
    <property type="entry name" value="membrane protein fhac"/>
    <property type="match status" value="1"/>
</dbReference>
<evidence type="ECO:0000259" key="8">
    <source>
        <dbReference type="PROSITE" id="PS51779"/>
    </source>
</evidence>
<dbReference type="GO" id="GO:0005886">
    <property type="term" value="C:plasma membrane"/>
    <property type="evidence" value="ECO:0007669"/>
    <property type="project" value="TreeGrafter"/>
</dbReference>
<protein>
    <submittedName>
        <fullName evidence="9">Cell division septal protein divIB/FtsQ</fullName>
    </submittedName>
</protein>
<comment type="subcellular location">
    <subcellularLocation>
        <location evidence="1">Membrane</location>
    </subcellularLocation>
</comment>
<dbReference type="PANTHER" id="PTHR37820">
    <property type="entry name" value="CELL DIVISION PROTEIN DIVIB"/>
    <property type="match status" value="1"/>
</dbReference>
<sequence>MEAKLKVRRKKRKLVSFIIILIILLTSILTALKSDYFKIKEVEVKNNNLVTRDEIIILANIIGENIFFLDKNKVKANILNNPYVKDVKIDRKFPAKIVINIDEKDIKGIIRVKNYYVDIDSEGRMVHTVNKFPNGKLIYLEGIDAKDYVYNDYVAKDETKRKAVVEMLKLFNYPEIKQQIEKVDVADPFNVKIITKRGIDILIGDCSNLDYKISFAFTLLESQDLKDKKGWIEVSSDGTAVFKEQEVIQ</sequence>
<dbReference type="InterPro" id="IPR013685">
    <property type="entry name" value="POTRA_FtsQ_type"/>
</dbReference>
<feature type="domain" description="POTRA" evidence="8">
    <location>
        <begin position="37"/>
        <end position="104"/>
    </location>
</feature>
<evidence type="ECO:0000256" key="4">
    <source>
        <dbReference type="ARBA" id="ARBA00022692"/>
    </source>
</evidence>
<keyword evidence="10" id="KW-1185">Reference proteome</keyword>
<evidence type="ECO:0000256" key="2">
    <source>
        <dbReference type="ARBA" id="ARBA00022475"/>
    </source>
</evidence>
<evidence type="ECO:0000256" key="7">
    <source>
        <dbReference type="ARBA" id="ARBA00023306"/>
    </source>
</evidence>
<dbReference type="PROSITE" id="PS51779">
    <property type="entry name" value="POTRA"/>
    <property type="match status" value="1"/>
</dbReference>
<evidence type="ECO:0000256" key="1">
    <source>
        <dbReference type="ARBA" id="ARBA00004370"/>
    </source>
</evidence>
<organism evidence="9 10">
    <name type="scientific">Thermobrachium celere DSM 8682</name>
    <dbReference type="NCBI Taxonomy" id="941824"/>
    <lineage>
        <taxon>Bacteria</taxon>
        <taxon>Bacillati</taxon>
        <taxon>Bacillota</taxon>
        <taxon>Clostridia</taxon>
        <taxon>Eubacteriales</taxon>
        <taxon>Clostridiaceae</taxon>
        <taxon>Thermobrachium</taxon>
    </lineage>
</organism>
<keyword evidence="4" id="KW-0812">Transmembrane</keyword>
<evidence type="ECO:0000256" key="5">
    <source>
        <dbReference type="ARBA" id="ARBA00022989"/>
    </source>
</evidence>
<accession>R7RR47</accession>
<gene>
    <name evidence="9" type="ORF">TCEL_01745</name>
</gene>
<dbReference type="PANTHER" id="PTHR37820:SF1">
    <property type="entry name" value="CELL DIVISION PROTEIN FTSQ"/>
    <property type="match status" value="1"/>
</dbReference>
<dbReference type="RefSeq" id="WP_018661352.1">
    <property type="nucleotide sequence ID" value="NZ_HF952018.1"/>
</dbReference>
<reference evidence="9" key="1">
    <citation type="submission" date="2013-03" db="EMBL/GenBank/DDBJ databases">
        <title>Draft genome sequence of the hydrogen-ethanol-producing anaerobic alkalithermophilic Caloramator celere.</title>
        <authorList>
            <person name="Ciranna A."/>
            <person name="Larjo A."/>
            <person name="Kivisto A."/>
            <person name="Santala V."/>
            <person name="Roos C."/>
            <person name="Karp M."/>
        </authorList>
    </citation>
    <scope>NUCLEOTIDE SEQUENCE [LARGE SCALE GENOMIC DNA]</scope>
    <source>
        <strain evidence="9">DSM 8682</strain>
    </source>
</reference>
<evidence type="ECO:0000256" key="6">
    <source>
        <dbReference type="ARBA" id="ARBA00023136"/>
    </source>
</evidence>
<evidence type="ECO:0000256" key="3">
    <source>
        <dbReference type="ARBA" id="ARBA00022618"/>
    </source>
</evidence>
<dbReference type="eggNOG" id="COG1589">
    <property type="taxonomic scope" value="Bacteria"/>
</dbReference>
<name>R7RR47_9CLOT</name>
<dbReference type="Pfam" id="PF08478">
    <property type="entry name" value="POTRA_1"/>
    <property type="match status" value="1"/>
</dbReference>
<keyword evidence="2" id="KW-1003">Cell membrane</keyword>
<evidence type="ECO:0000313" key="9">
    <source>
        <dbReference type="EMBL" id="CDF57831.1"/>
    </source>
</evidence>
<evidence type="ECO:0000313" key="10">
    <source>
        <dbReference type="Proteomes" id="UP000014923"/>
    </source>
</evidence>
<dbReference type="InterPro" id="IPR034746">
    <property type="entry name" value="POTRA"/>
</dbReference>